<gene>
    <name evidence="1" type="ORF">J1605_009552</name>
</gene>
<reference evidence="1 2" key="1">
    <citation type="submission" date="2022-11" db="EMBL/GenBank/DDBJ databases">
        <title>Whole genome sequence of Eschrichtius robustus ER-17-0199.</title>
        <authorList>
            <person name="Bruniche-Olsen A."/>
            <person name="Black A.N."/>
            <person name="Fields C.J."/>
            <person name="Walden K."/>
            <person name="Dewoody J.A."/>
        </authorList>
    </citation>
    <scope>NUCLEOTIDE SEQUENCE [LARGE SCALE GENOMIC DNA]</scope>
    <source>
        <strain evidence="1">ER-17-0199</strain>
        <tissue evidence="1">Blubber</tissue>
    </source>
</reference>
<dbReference type="AlphaFoldDB" id="A0AB34GX16"/>
<evidence type="ECO:0000313" key="2">
    <source>
        <dbReference type="Proteomes" id="UP001159641"/>
    </source>
</evidence>
<sequence>MSHSCYCPIMTPDFNSLGWFTINVSFRRRSVSSKAIQPTWIPFSSTLSSQQRLKCTMRLMTGGFDKLDSSSLTLLQST</sequence>
<proteinExistence type="predicted"/>
<evidence type="ECO:0000313" key="1">
    <source>
        <dbReference type="EMBL" id="KAJ8782944.1"/>
    </source>
</evidence>
<comment type="caution">
    <text evidence="1">The sequence shown here is derived from an EMBL/GenBank/DDBJ whole genome shotgun (WGS) entry which is preliminary data.</text>
</comment>
<protein>
    <submittedName>
        <fullName evidence="1">Uncharacterized protein</fullName>
    </submittedName>
</protein>
<dbReference type="EMBL" id="JAIQCJ010002089">
    <property type="protein sequence ID" value="KAJ8782944.1"/>
    <property type="molecule type" value="Genomic_DNA"/>
</dbReference>
<keyword evidence="2" id="KW-1185">Reference proteome</keyword>
<organism evidence="1 2">
    <name type="scientific">Eschrichtius robustus</name>
    <name type="common">California gray whale</name>
    <name type="synonym">Eschrichtius gibbosus</name>
    <dbReference type="NCBI Taxonomy" id="9764"/>
    <lineage>
        <taxon>Eukaryota</taxon>
        <taxon>Metazoa</taxon>
        <taxon>Chordata</taxon>
        <taxon>Craniata</taxon>
        <taxon>Vertebrata</taxon>
        <taxon>Euteleostomi</taxon>
        <taxon>Mammalia</taxon>
        <taxon>Eutheria</taxon>
        <taxon>Laurasiatheria</taxon>
        <taxon>Artiodactyla</taxon>
        <taxon>Whippomorpha</taxon>
        <taxon>Cetacea</taxon>
        <taxon>Mysticeti</taxon>
        <taxon>Eschrichtiidae</taxon>
        <taxon>Eschrichtius</taxon>
    </lineage>
</organism>
<dbReference type="Proteomes" id="UP001159641">
    <property type="component" value="Unassembled WGS sequence"/>
</dbReference>
<accession>A0AB34GX16</accession>
<name>A0AB34GX16_ESCRO</name>